<dbReference type="OrthoDB" id="2281372at2759"/>
<gene>
    <name evidence="7" type="ORF">ED733_000662</name>
    <name evidence="6" type="ORF">NOR_07542</name>
</gene>
<dbReference type="GO" id="GO:0008061">
    <property type="term" value="F:chitin binding"/>
    <property type="evidence" value="ECO:0007669"/>
    <property type="project" value="UniProtKB-KW"/>
</dbReference>
<comment type="similarity">
    <text evidence="3">Belongs to the secreted LysM effector family.</text>
</comment>
<evidence type="ECO:0000256" key="2">
    <source>
        <dbReference type="ARBA" id="ARBA00023026"/>
    </source>
</evidence>
<keyword evidence="2" id="KW-0843">Virulence</keyword>
<name>A0A166Y2R4_METRR</name>
<accession>A0A166Y2R4</accession>
<evidence type="ECO:0000259" key="5">
    <source>
        <dbReference type="PROSITE" id="PS51782"/>
    </source>
</evidence>
<evidence type="ECO:0000313" key="9">
    <source>
        <dbReference type="Proteomes" id="UP000317257"/>
    </source>
</evidence>
<comment type="caution">
    <text evidence="6">The sequence shown here is derived from an EMBL/GenBank/DDBJ whole genome shotgun (WGS) entry which is preliminary data.</text>
</comment>
<reference evidence="6 8" key="1">
    <citation type="journal article" date="2016" name="Genome Biol. Evol.">
        <title>Divergent and convergent evolution of fungal pathogenicity.</title>
        <authorList>
            <person name="Shang Y."/>
            <person name="Xiao G."/>
            <person name="Zheng P."/>
            <person name="Cen K."/>
            <person name="Zhan S."/>
            <person name="Wang C."/>
        </authorList>
    </citation>
    <scope>NUCLEOTIDE SEQUENCE [LARGE SCALE GENOMIC DNA]</scope>
    <source>
        <strain evidence="6 8">RCEF 4871</strain>
    </source>
</reference>
<sequence>MLGFTKQIILAVHVAAIATAMPGFPNVGKRDTWAGCLEHPTPTAPSTSTETPFPVRAPMAPNCNKFCLVPAGAWCDTVAQNNGITTEDFMKWNSYVGPECHALWAHYYACIGVTKQ</sequence>
<dbReference type="PANTHER" id="PTHR34997:SF1">
    <property type="entry name" value="PEPTIDOGLYCAN-BINDING LYSIN DOMAIN"/>
    <property type="match status" value="1"/>
</dbReference>
<evidence type="ECO:0000313" key="6">
    <source>
        <dbReference type="EMBL" id="OAA36463.1"/>
    </source>
</evidence>
<evidence type="ECO:0000256" key="4">
    <source>
        <dbReference type="SAM" id="SignalP"/>
    </source>
</evidence>
<reference evidence="9" key="2">
    <citation type="submission" date="2018-12" db="EMBL/GenBank/DDBJ databases">
        <title>The complete genome of Metarhizium rileyi, a key fungal pathogen of Lepidoptera.</title>
        <authorList>
            <person name="Binneck E."/>
            <person name="Lastra C.C.L."/>
            <person name="Sosa-Gomez D.R."/>
        </authorList>
    </citation>
    <scope>NUCLEOTIDE SEQUENCE [LARGE SCALE GENOMIC DNA]</scope>
    <source>
        <strain evidence="9">Cep018-CH2</strain>
    </source>
</reference>
<dbReference type="InterPro" id="IPR018392">
    <property type="entry name" value="LysM"/>
</dbReference>
<evidence type="ECO:0000256" key="1">
    <source>
        <dbReference type="ARBA" id="ARBA00022669"/>
    </source>
</evidence>
<evidence type="ECO:0000313" key="8">
    <source>
        <dbReference type="Proteomes" id="UP000243498"/>
    </source>
</evidence>
<evidence type="ECO:0000313" key="7">
    <source>
        <dbReference type="EMBL" id="TWU70828.1"/>
    </source>
</evidence>
<feature type="signal peptide" evidence="4">
    <location>
        <begin position="1"/>
        <end position="20"/>
    </location>
</feature>
<keyword evidence="1" id="KW-0147">Chitin-binding</keyword>
<dbReference type="InterPro" id="IPR036779">
    <property type="entry name" value="LysM_dom_sf"/>
</dbReference>
<accession>A0A5C6G2Y2</accession>
<dbReference type="InterPro" id="IPR052210">
    <property type="entry name" value="LysM1-like"/>
</dbReference>
<dbReference type="SUPFAM" id="SSF54106">
    <property type="entry name" value="LysM domain"/>
    <property type="match status" value="1"/>
</dbReference>
<dbReference type="PROSITE" id="PS51782">
    <property type="entry name" value="LYSM"/>
    <property type="match status" value="1"/>
</dbReference>
<evidence type="ECO:0000256" key="3">
    <source>
        <dbReference type="ARBA" id="ARBA00044955"/>
    </source>
</evidence>
<dbReference type="EMBL" id="SBHS01000060">
    <property type="protein sequence ID" value="TWU70828.1"/>
    <property type="molecule type" value="Genomic_DNA"/>
</dbReference>
<keyword evidence="4" id="KW-0732">Signal</keyword>
<dbReference type="Proteomes" id="UP000243498">
    <property type="component" value="Unassembled WGS sequence"/>
</dbReference>
<organism evidence="6 8">
    <name type="scientific">Metarhizium rileyi (strain RCEF 4871)</name>
    <name type="common">Nomuraea rileyi</name>
    <dbReference type="NCBI Taxonomy" id="1649241"/>
    <lineage>
        <taxon>Eukaryota</taxon>
        <taxon>Fungi</taxon>
        <taxon>Dikarya</taxon>
        <taxon>Ascomycota</taxon>
        <taxon>Pezizomycotina</taxon>
        <taxon>Sordariomycetes</taxon>
        <taxon>Hypocreomycetidae</taxon>
        <taxon>Hypocreales</taxon>
        <taxon>Clavicipitaceae</taxon>
        <taxon>Metarhizium</taxon>
    </lineage>
</organism>
<dbReference type="AlphaFoldDB" id="A0A166Y2R4"/>
<dbReference type="PANTHER" id="PTHR34997">
    <property type="entry name" value="AM15"/>
    <property type="match status" value="1"/>
</dbReference>
<dbReference type="EMBL" id="AZHC01000035">
    <property type="protein sequence ID" value="OAA36463.1"/>
    <property type="molecule type" value="Genomic_DNA"/>
</dbReference>
<dbReference type="Gene3D" id="3.10.350.10">
    <property type="entry name" value="LysM domain"/>
    <property type="match status" value="1"/>
</dbReference>
<dbReference type="Proteomes" id="UP000317257">
    <property type="component" value="Unassembled WGS sequence"/>
</dbReference>
<protein>
    <submittedName>
        <fullName evidence="6">LysM domain protein</fullName>
    </submittedName>
</protein>
<feature type="chain" id="PRO_5007882571" evidence="4">
    <location>
        <begin position="21"/>
        <end position="116"/>
    </location>
</feature>
<reference evidence="7" key="3">
    <citation type="journal article" date="2019" name="Microbiol. Resour. Announc.">
        <title>Genome Sequence of Metarhizium rileyi, a Microbial Control Agent for Lepidoptera.</title>
        <authorList>
            <person name="Binneck E."/>
            <person name="Lastra C.C.L."/>
            <person name="Sosa-Gomez D.R."/>
        </authorList>
    </citation>
    <scope>NUCLEOTIDE SEQUENCE</scope>
    <source>
        <strain evidence="7">Cep018-CH2</strain>
    </source>
</reference>
<proteinExistence type="inferred from homology"/>
<feature type="domain" description="LysM" evidence="5">
    <location>
        <begin position="65"/>
        <end position="111"/>
    </location>
</feature>
<keyword evidence="8" id="KW-1185">Reference proteome</keyword>